<reference evidence="1" key="1">
    <citation type="submission" date="2021-02" db="EMBL/GenBank/DDBJ databases">
        <authorList>
            <person name="Nowell W R."/>
        </authorList>
    </citation>
    <scope>NUCLEOTIDE SEQUENCE</scope>
</reference>
<dbReference type="EMBL" id="CAJNOM010002401">
    <property type="protein sequence ID" value="CAF1632023.1"/>
    <property type="molecule type" value="Genomic_DNA"/>
</dbReference>
<name>A0A815NUW3_9BILA</name>
<evidence type="ECO:0000313" key="3">
    <source>
        <dbReference type="Proteomes" id="UP000663832"/>
    </source>
</evidence>
<sequence length="352" mass="40448">MQNKIDKLELENSFVTNYLRDISTRDILSQLNDAVKSDENLIIEYTFTRPLEKFQSKLFNAIKETNSRLIFKIRSAEATSSLELTGTNEGGFILSIKSDDETNALKYFSAINSIFKELKISTLHLHKAILSENLCNTIHLANINCETSLKQLAETINQLPLLKTLELQSETSCAVFHREKRIFNRESSILESDCISPKYYHSSQEESSNPPPQISNEREDRRAMLVEPFSHTSSNPLYKQIQEIAFNFTPKQFQITVSPDVSITHIASIRESNSLVTHLQFAGRIEETDMTTLIKAFRKNKIISHLSLKEIEISLLNLRQIFDMSYANRRLRVLEIRHCTSVSDREVISTRN</sequence>
<protein>
    <submittedName>
        <fullName evidence="1">Uncharacterized protein</fullName>
    </submittedName>
</protein>
<proteinExistence type="predicted"/>
<keyword evidence="3" id="KW-1185">Reference proteome</keyword>
<gene>
    <name evidence="1" type="ORF">BJG266_LOCUS39765</name>
    <name evidence="2" type="ORF">QVE165_LOCUS57619</name>
</gene>
<accession>A0A815NUW3</accession>
<dbReference type="EMBL" id="CAJNOI010001783">
    <property type="protein sequence ID" value="CAF1438768.1"/>
    <property type="molecule type" value="Genomic_DNA"/>
</dbReference>
<dbReference type="OrthoDB" id="10648986at2759"/>
<comment type="caution">
    <text evidence="1">The sequence shown here is derived from an EMBL/GenBank/DDBJ whole genome shotgun (WGS) entry which is preliminary data.</text>
</comment>
<evidence type="ECO:0000313" key="1">
    <source>
        <dbReference type="EMBL" id="CAF1438768.1"/>
    </source>
</evidence>
<evidence type="ECO:0000313" key="2">
    <source>
        <dbReference type="EMBL" id="CAF1632023.1"/>
    </source>
</evidence>
<dbReference type="Gene3D" id="3.80.10.10">
    <property type="entry name" value="Ribonuclease Inhibitor"/>
    <property type="match status" value="1"/>
</dbReference>
<dbReference type="AlphaFoldDB" id="A0A815NUW3"/>
<evidence type="ECO:0000313" key="4">
    <source>
        <dbReference type="Proteomes" id="UP000663877"/>
    </source>
</evidence>
<dbReference type="Proteomes" id="UP000663832">
    <property type="component" value="Unassembled WGS sequence"/>
</dbReference>
<dbReference type="SUPFAM" id="SSF52047">
    <property type="entry name" value="RNI-like"/>
    <property type="match status" value="1"/>
</dbReference>
<organism evidence="1 4">
    <name type="scientific">Adineta steineri</name>
    <dbReference type="NCBI Taxonomy" id="433720"/>
    <lineage>
        <taxon>Eukaryota</taxon>
        <taxon>Metazoa</taxon>
        <taxon>Spiralia</taxon>
        <taxon>Gnathifera</taxon>
        <taxon>Rotifera</taxon>
        <taxon>Eurotatoria</taxon>
        <taxon>Bdelloidea</taxon>
        <taxon>Adinetida</taxon>
        <taxon>Adinetidae</taxon>
        <taxon>Adineta</taxon>
    </lineage>
</organism>
<dbReference type="Proteomes" id="UP000663877">
    <property type="component" value="Unassembled WGS sequence"/>
</dbReference>
<dbReference type="InterPro" id="IPR032675">
    <property type="entry name" value="LRR_dom_sf"/>
</dbReference>